<evidence type="ECO:0000259" key="3">
    <source>
        <dbReference type="PROSITE" id="PS01031"/>
    </source>
</evidence>
<organism evidence="4 5">
    <name type="scientific">Saccharolobus caldissimus</name>
    <dbReference type="NCBI Taxonomy" id="1702097"/>
    <lineage>
        <taxon>Archaea</taxon>
        <taxon>Thermoproteota</taxon>
        <taxon>Thermoprotei</taxon>
        <taxon>Sulfolobales</taxon>
        <taxon>Sulfolobaceae</taxon>
        <taxon>Saccharolobus</taxon>
    </lineage>
</organism>
<dbReference type="Gene3D" id="2.60.40.790">
    <property type="match status" value="1"/>
</dbReference>
<dbReference type="InterPro" id="IPR008978">
    <property type="entry name" value="HSP20-like_chaperone"/>
</dbReference>
<proteinExistence type="inferred from homology"/>
<dbReference type="NCBIfam" id="NF041799">
    <property type="entry name" value="Hsp14"/>
    <property type="match status" value="1"/>
</dbReference>
<keyword evidence="5" id="KW-1185">Reference proteome</keyword>
<dbReference type="Proteomes" id="UP001319921">
    <property type="component" value="Chromosome"/>
</dbReference>
<gene>
    <name evidence="4" type="ORF">SACC_22670</name>
</gene>
<reference evidence="4 5" key="1">
    <citation type="journal article" date="2022" name="Microbiol. Resour. Announc.">
        <title>Complete Genome Sequence of the Hyperthermophilic and Acidophilic Archaeon Saccharolobus caldissimus Strain HS-3T.</title>
        <authorList>
            <person name="Sakai H.D."/>
            <person name="Kurosawa N."/>
        </authorList>
    </citation>
    <scope>NUCLEOTIDE SEQUENCE [LARGE SCALE GENOMIC DNA]</scope>
    <source>
        <strain evidence="4 5">JCM32116</strain>
    </source>
</reference>
<protein>
    <submittedName>
        <fullName evidence="4">Heat-shock protein Hsp20</fullName>
    </submittedName>
</protein>
<dbReference type="Pfam" id="PF00011">
    <property type="entry name" value="HSP20"/>
    <property type="match status" value="1"/>
</dbReference>
<dbReference type="InterPro" id="IPR031107">
    <property type="entry name" value="Small_HSP"/>
</dbReference>
<dbReference type="AlphaFoldDB" id="A0AAQ4CTW9"/>
<dbReference type="EMBL" id="AP025226">
    <property type="protein sequence ID" value="BDB99250.1"/>
    <property type="molecule type" value="Genomic_DNA"/>
</dbReference>
<dbReference type="CDD" id="cd06464">
    <property type="entry name" value="ACD_sHsps-like"/>
    <property type="match status" value="1"/>
</dbReference>
<dbReference type="SUPFAM" id="SSF49764">
    <property type="entry name" value="HSP20-like chaperones"/>
    <property type="match status" value="1"/>
</dbReference>
<accession>A0AAQ4CTW9</accession>
<evidence type="ECO:0000256" key="2">
    <source>
        <dbReference type="RuleBase" id="RU003616"/>
    </source>
</evidence>
<dbReference type="InterPro" id="IPR002068">
    <property type="entry name" value="A-crystallin/Hsp20_dom"/>
</dbReference>
<evidence type="ECO:0000313" key="4">
    <source>
        <dbReference type="EMBL" id="BDB99250.1"/>
    </source>
</evidence>
<dbReference type="PROSITE" id="PS01031">
    <property type="entry name" value="SHSP"/>
    <property type="match status" value="1"/>
</dbReference>
<name>A0AAQ4CTW9_9CREN</name>
<sequence>MDVIVREIGRRINELSREFYETVIPPIDMYEEGGELVVVADLAGFSKDKINVRITGENDLIITASREIEYIGTKYYTQRPLRIYKRIRLPAKVKKDSQITAKYENGVLTIRIPIEGAISVKVE</sequence>
<evidence type="ECO:0000313" key="5">
    <source>
        <dbReference type="Proteomes" id="UP001319921"/>
    </source>
</evidence>
<dbReference type="KEGG" id="scas:SACC_22670"/>
<evidence type="ECO:0000256" key="1">
    <source>
        <dbReference type="PROSITE-ProRule" id="PRU00285"/>
    </source>
</evidence>
<feature type="domain" description="SHSP" evidence="3">
    <location>
        <begin position="18"/>
        <end position="123"/>
    </location>
</feature>
<comment type="similarity">
    <text evidence="1 2">Belongs to the small heat shock protein (HSP20) family.</text>
</comment>
<dbReference type="PANTHER" id="PTHR11527">
    <property type="entry name" value="HEAT-SHOCK PROTEIN 20 FAMILY MEMBER"/>
    <property type="match status" value="1"/>
</dbReference>